<sequence length="313" mass="35279">MRTKNQINLLKQYQDNLKTIDNLMESMMTSINGHHYINNSSKQRELAIELSQAYPFVELLYSVDEAGVQTTESAYAKNVSDRHRRNLGIGSDRSERPYMIAAKESKSRVIITKPYLSNITHKLSISSIQHVNEKNSVDSGYLVININLQRLINYLSGNELANKITPWFKIYYGTIGVMLIAVALLLVYASVKSMYFALASGENIETSSFSIVVMITLGMSIFDLGKTILEEEVLFDKSMGHHETTQRTISRFMTAIIIAVSIEALLLMFKSLFNDVDGRQLMNAVWMLMSSVAMLVALGVFNFLSSNSKKDIQ</sequence>
<gene>
    <name evidence="2" type="ORF">GRB80_08300</name>
</gene>
<evidence type="ECO:0000313" key="2">
    <source>
        <dbReference type="EMBL" id="NAW12844.1"/>
    </source>
</evidence>
<name>A0A7X4VYU6_9GAMM</name>
<evidence type="ECO:0008006" key="4">
    <source>
        <dbReference type="Google" id="ProtNLM"/>
    </source>
</evidence>
<dbReference type="Proteomes" id="UP000448235">
    <property type="component" value="Unassembled WGS sequence"/>
</dbReference>
<evidence type="ECO:0000313" key="3">
    <source>
        <dbReference type="Proteomes" id="UP000448235"/>
    </source>
</evidence>
<feature type="transmembrane region" description="Helical" evidence="1">
    <location>
        <begin position="170"/>
        <end position="189"/>
    </location>
</feature>
<proteinExistence type="predicted"/>
<protein>
    <recommendedName>
        <fullName evidence="4">General glycosylation pathway protein</fullName>
    </recommendedName>
</protein>
<feature type="transmembrane region" description="Helical" evidence="1">
    <location>
        <begin position="249"/>
        <end position="269"/>
    </location>
</feature>
<evidence type="ECO:0000256" key="1">
    <source>
        <dbReference type="SAM" id="Phobius"/>
    </source>
</evidence>
<dbReference type="AlphaFoldDB" id="A0A7X4VYU6"/>
<dbReference type="InterPro" id="IPR029151">
    <property type="entry name" value="Sensor-like_sf"/>
</dbReference>
<dbReference type="Gene3D" id="3.30.450.20">
    <property type="entry name" value="PAS domain"/>
    <property type="match status" value="2"/>
</dbReference>
<feature type="transmembrane region" description="Helical" evidence="1">
    <location>
        <begin position="209"/>
        <end position="229"/>
    </location>
</feature>
<accession>A0A7X4VYU6</accession>
<reference evidence="2 3" key="1">
    <citation type="submission" date="2019-12" db="EMBL/GenBank/DDBJ databases">
        <title>Draft genome sequencing of Halomonas icarensis D1-1.</title>
        <authorList>
            <person name="Pandiyan K."/>
            <person name="Kushwaha P."/>
            <person name="Gowdham M."/>
            <person name="Chakdar H."/>
            <person name="Singh A."/>
            <person name="Kumar M."/>
            <person name="Saxena A.K."/>
        </authorList>
    </citation>
    <scope>NUCLEOTIDE SEQUENCE [LARGE SCALE GENOMIC DNA]</scope>
    <source>
        <strain evidence="2 3">D1-1</strain>
    </source>
</reference>
<comment type="caution">
    <text evidence="2">The sequence shown here is derived from an EMBL/GenBank/DDBJ whole genome shotgun (WGS) entry which is preliminary data.</text>
</comment>
<dbReference type="EMBL" id="WUTS01000001">
    <property type="protein sequence ID" value="NAW12844.1"/>
    <property type="molecule type" value="Genomic_DNA"/>
</dbReference>
<organism evidence="2 3">
    <name type="scientific">Halomonas icarae</name>
    <dbReference type="NCBI Taxonomy" id="2691040"/>
    <lineage>
        <taxon>Bacteria</taxon>
        <taxon>Pseudomonadati</taxon>
        <taxon>Pseudomonadota</taxon>
        <taxon>Gammaproteobacteria</taxon>
        <taxon>Oceanospirillales</taxon>
        <taxon>Halomonadaceae</taxon>
        <taxon>Halomonas</taxon>
    </lineage>
</organism>
<keyword evidence="1" id="KW-0812">Transmembrane</keyword>
<keyword evidence="1" id="KW-1133">Transmembrane helix</keyword>
<keyword evidence="3" id="KW-1185">Reference proteome</keyword>
<dbReference type="SUPFAM" id="SSF103190">
    <property type="entry name" value="Sensory domain-like"/>
    <property type="match status" value="1"/>
</dbReference>
<feature type="transmembrane region" description="Helical" evidence="1">
    <location>
        <begin position="281"/>
        <end position="304"/>
    </location>
</feature>
<keyword evidence="1" id="KW-0472">Membrane</keyword>